<organism evidence="1 2">
    <name type="scientific">Aspergillus phoenicis ATCC 13157</name>
    <dbReference type="NCBI Taxonomy" id="1353007"/>
    <lineage>
        <taxon>Eukaryota</taxon>
        <taxon>Fungi</taxon>
        <taxon>Dikarya</taxon>
        <taxon>Ascomycota</taxon>
        <taxon>Pezizomycotina</taxon>
        <taxon>Eurotiomycetes</taxon>
        <taxon>Eurotiomycetidae</taxon>
        <taxon>Eurotiales</taxon>
        <taxon>Aspergillaceae</taxon>
        <taxon>Aspergillus</taxon>
    </lineage>
</organism>
<evidence type="ECO:0000313" key="2">
    <source>
        <dbReference type="Proteomes" id="UP000254937"/>
    </source>
</evidence>
<gene>
    <name evidence="1" type="ORF">M752DRAFT_276797</name>
</gene>
<reference evidence="1 2" key="1">
    <citation type="submission" date="2018-07" db="EMBL/GenBank/DDBJ databases">
        <title>Section-level genome sequencing of Aspergillus section Nigri to investigate inter- and intra-species variation.</title>
        <authorList>
            <consortium name="DOE Joint Genome Institute"/>
            <person name="Vesth T.C."/>
            <person name="Nybo J.L."/>
            <person name="Theobald S."/>
            <person name="Frisvad J.C."/>
            <person name="Larsen T.O."/>
            <person name="Nielsen K.F."/>
            <person name="Hoof J.B."/>
            <person name="Brandl J."/>
            <person name="Salamov A."/>
            <person name="Riley R."/>
            <person name="Gladden J.M."/>
            <person name="Phatale P."/>
            <person name="Nielsen M.T."/>
            <person name="Lyhne E.K."/>
            <person name="Kogle M.E."/>
            <person name="Strasser K."/>
            <person name="McDonnell E."/>
            <person name="Barry K."/>
            <person name="Clum A."/>
            <person name="Chen C."/>
            <person name="Nolan M."/>
            <person name="Sandor L."/>
            <person name="Kuo A."/>
            <person name="Lipzen A."/>
            <person name="Hainaut M."/>
            <person name="Drula E."/>
            <person name="Tsang A."/>
            <person name="Magnuson J.K."/>
            <person name="Henrissat B."/>
            <person name="Wiebenga A."/>
            <person name="Simmons B.A."/>
            <person name="Makela M.R."/>
            <person name="De vries R.P."/>
            <person name="Grigoriev I.V."/>
            <person name="Mortensen U.H."/>
            <person name="Baker S.E."/>
            <person name="Andersen M.R."/>
        </authorList>
    </citation>
    <scope>NUCLEOTIDE SEQUENCE [LARGE SCALE GENOMIC DNA]</scope>
    <source>
        <strain evidence="1 2">ATCC 13157</strain>
    </source>
</reference>
<keyword evidence="2" id="KW-1185">Reference proteome</keyword>
<name>A0A370PIY5_ASPPH</name>
<sequence length="95" mass="9892">MGIGIGGIVVVTGVEGLLRMIGWAGTQGTTVAIAGTQVANNTSNRAIIGLTDAFMRNVSLEKEADLGGGFGVADEAGLRFDTDVDRTRRNNVVER</sequence>
<dbReference type="Proteomes" id="UP000254937">
    <property type="component" value="Unassembled WGS sequence"/>
</dbReference>
<evidence type="ECO:0000313" key="1">
    <source>
        <dbReference type="EMBL" id="RDK42158.1"/>
    </source>
</evidence>
<dbReference type="EMBL" id="KZ851854">
    <property type="protein sequence ID" value="RDK42158.1"/>
    <property type="molecule type" value="Genomic_DNA"/>
</dbReference>
<proteinExistence type="predicted"/>
<accession>A0A370PIY5</accession>
<dbReference type="AlphaFoldDB" id="A0A370PIY5"/>
<protein>
    <submittedName>
        <fullName evidence="1">Uncharacterized protein</fullName>
    </submittedName>
</protein>